<gene>
    <name evidence="2" type="ORF">BAY60_05615</name>
</gene>
<organism evidence="2 3">
    <name type="scientific">Prauserella muralis</name>
    <dbReference type="NCBI Taxonomy" id="588067"/>
    <lineage>
        <taxon>Bacteria</taxon>
        <taxon>Bacillati</taxon>
        <taxon>Actinomycetota</taxon>
        <taxon>Actinomycetes</taxon>
        <taxon>Pseudonocardiales</taxon>
        <taxon>Pseudonocardiaceae</taxon>
        <taxon>Prauserella</taxon>
    </lineage>
</organism>
<dbReference type="EMBL" id="MASW01000001">
    <property type="protein sequence ID" value="PXY31813.1"/>
    <property type="molecule type" value="Genomic_DNA"/>
</dbReference>
<comment type="caution">
    <text evidence="2">The sequence shown here is derived from an EMBL/GenBank/DDBJ whole genome shotgun (WGS) entry which is preliminary data.</text>
</comment>
<name>A0A2V4BMD8_9PSEU</name>
<dbReference type="RefSeq" id="WP_112279849.1">
    <property type="nucleotide sequence ID" value="NZ_MASW01000001.1"/>
</dbReference>
<feature type="compositionally biased region" description="Acidic residues" evidence="1">
    <location>
        <begin position="163"/>
        <end position="172"/>
    </location>
</feature>
<dbReference type="InterPro" id="IPR004401">
    <property type="entry name" value="YbaB/EbfC"/>
</dbReference>
<accession>A0A2V4BMD8</accession>
<evidence type="ECO:0000313" key="3">
    <source>
        <dbReference type="Proteomes" id="UP000249915"/>
    </source>
</evidence>
<dbReference type="InterPro" id="IPR036894">
    <property type="entry name" value="YbaB-like_sf"/>
</dbReference>
<sequence length="180" mass="19385">MTAPDPRKLADDLTAWAEGLQRQAQRYGELQEELDRTTASAESPDGMVRVTVDSTGVPTELTITERGRGAEPRDLSAALLATMRRAQAQLRDRVSELTAATVGDDAPGNEIVGQYRARFPDPVEQAAPEPPTLDVGAIEDDTGSKPAEEPRPPRSRPNRGNQDGDDGDDGDDYFGGSVLR</sequence>
<evidence type="ECO:0000256" key="1">
    <source>
        <dbReference type="SAM" id="MobiDB-lite"/>
    </source>
</evidence>
<feature type="region of interest" description="Disordered" evidence="1">
    <location>
        <begin position="101"/>
        <end position="180"/>
    </location>
</feature>
<reference evidence="2 3" key="1">
    <citation type="submission" date="2016-07" db="EMBL/GenBank/DDBJ databases">
        <title>Draft genome sequence of Prauserella muralis DSM 45305, isolated from a mould-covered wall in an indoor environment.</title>
        <authorList>
            <person name="Ruckert C."/>
            <person name="Albersmeier A."/>
            <person name="Jiang C.-L."/>
            <person name="Jiang Y."/>
            <person name="Kalinowski J."/>
            <person name="Schneider O."/>
            <person name="Winkler A."/>
            <person name="Zotchev S.B."/>
        </authorList>
    </citation>
    <scope>NUCLEOTIDE SEQUENCE [LARGE SCALE GENOMIC DNA]</scope>
    <source>
        <strain evidence="2 3">DSM 45305</strain>
    </source>
</reference>
<evidence type="ECO:0000313" key="2">
    <source>
        <dbReference type="EMBL" id="PXY31813.1"/>
    </source>
</evidence>
<feature type="compositionally biased region" description="Basic and acidic residues" evidence="1">
    <location>
        <begin position="142"/>
        <end position="152"/>
    </location>
</feature>
<dbReference type="SUPFAM" id="SSF82607">
    <property type="entry name" value="YbaB-like"/>
    <property type="match status" value="1"/>
</dbReference>
<dbReference type="Proteomes" id="UP000249915">
    <property type="component" value="Unassembled WGS sequence"/>
</dbReference>
<keyword evidence="3" id="KW-1185">Reference proteome</keyword>
<feature type="region of interest" description="Disordered" evidence="1">
    <location>
        <begin position="27"/>
        <end position="57"/>
    </location>
</feature>
<dbReference type="Gene3D" id="3.30.1310.10">
    <property type="entry name" value="Nucleoid-associated protein YbaB-like domain"/>
    <property type="match status" value="1"/>
</dbReference>
<protein>
    <submittedName>
        <fullName evidence="2">Uncharacterized protein</fullName>
    </submittedName>
</protein>
<dbReference type="Pfam" id="PF02575">
    <property type="entry name" value="YbaB_DNA_bd"/>
    <property type="match status" value="1"/>
</dbReference>
<dbReference type="AlphaFoldDB" id="A0A2V4BMD8"/>
<proteinExistence type="predicted"/>
<dbReference type="GO" id="GO:0003677">
    <property type="term" value="F:DNA binding"/>
    <property type="evidence" value="ECO:0007669"/>
    <property type="project" value="InterPro"/>
</dbReference>
<dbReference type="OrthoDB" id="3685284at2"/>